<gene>
    <name evidence="3" type="ORF">ACFO6S_17350</name>
</gene>
<evidence type="ECO:0000313" key="4">
    <source>
        <dbReference type="Proteomes" id="UP001595914"/>
    </source>
</evidence>
<keyword evidence="2" id="KW-0732">Signal</keyword>
<feature type="signal peptide" evidence="2">
    <location>
        <begin position="1"/>
        <end position="29"/>
    </location>
</feature>
<keyword evidence="4" id="KW-1185">Reference proteome</keyword>
<dbReference type="RefSeq" id="WP_378419100.1">
    <property type="nucleotide sequence ID" value="NZ_JBHSFO010000012.1"/>
</dbReference>
<sequence length="259" mass="26307">MAKRNTRIGGAVAAIAAAAIVATAPPAAAQSADMGSGGSNDGSSWDGGSTGGSFCGTTPVFPILSWGWLPLDGRAPKFVPNPDTPGGTGSGALDFGVASTSETVSYYHPTRTALVQAGGLAFSAYLEEGNVAPSYQLKVLGAERTDTGDGAAVGFTSLVWEPHYNGGNPPADTWQTFTALEEGQWWSTRDIAGATGRQRVSLEAIKAANPNARITSYGLQVGSGASASTQFADNVTFGCTNWDFEVLPSLSSGSASSGS</sequence>
<dbReference type="EMBL" id="JBHSFO010000012">
    <property type="protein sequence ID" value="MFC4605470.1"/>
    <property type="molecule type" value="Genomic_DNA"/>
</dbReference>
<dbReference type="Proteomes" id="UP001595914">
    <property type="component" value="Unassembled WGS sequence"/>
</dbReference>
<comment type="caution">
    <text evidence="3">The sequence shown here is derived from an EMBL/GenBank/DDBJ whole genome shotgun (WGS) entry which is preliminary data.</text>
</comment>
<reference evidence="4" key="1">
    <citation type="journal article" date="2019" name="Int. J. Syst. Evol. Microbiol.">
        <title>The Global Catalogue of Microorganisms (GCM) 10K type strain sequencing project: providing services to taxonomists for standard genome sequencing and annotation.</title>
        <authorList>
            <consortium name="The Broad Institute Genomics Platform"/>
            <consortium name="The Broad Institute Genome Sequencing Center for Infectious Disease"/>
            <person name="Wu L."/>
            <person name="Ma J."/>
        </authorList>
    </citation>
    <scope>NUCLEOTIDE SEQUENCE [LARGE SCALE GENOMIC DNA]</scope>
    <source>
        <strain evidence="4">CCUG 54520</strain>
    </source>
</reference>
<evidence type="ECO:0000256" key="1">
    <source>
        <dbReference type="SAM" id="MobiDB-lite"/>
    </source>
</evidence>
<feature type="region of interest" description="Disordered" evidence="1">
    <location>
        <begin position="29"/>
        <end position="51"/>
    </location>
</feature>
<feature type="chain" id="PRO_5045417078" evidence="2">
    <location>
        <begin position="30"/>
        <end position="259"/>
    </location>
</feature>
<organism evidence="3 4">
    <name type="scientific">Rhodococcus kronopolitis</name>
    <dbReference type="NCBI Taxonomy" id="1460226"/>
    <lineage>
        <taxon>Bacteria</taxon>
        <taxon>Bacillati</taxon>
        <taxon>Actinomycetota</taxon>
        <taxon>Actinomycetes</taxon>
        <taxon>Mycobacteriales</taxon>
        <taxon>Nocardiaceae</taxon>
        <taxon>Rhodococcus</taxon>
    </lineage>
</organism>
<name>A0ABV9FWY6_9NOCA</name>
<evidence type="ECO:0000313" key="3">
    <source>
        <dbReference type="EMBL" id="MFC4605470.1"/>
    </source>
</evidence>
<protein>
    <submittedName>
        <fullName evidence="3">Uncharacterized protein</fullName>
    </submittedName>
</protein>
<evidence type="ECO:0000256" key="2">
    <source>
        <dbReference type="SAM" id="SignalP"/>
    </source>
</evidence>
<accession>A0ABV9FWY6</accession>
<proteinExistence type="predicted"/>